<evidence type="ECO:0000259" key="5">
    <source>
        <dbReference type="PROSITE" id="PS51656"/>
    </source>
</evidence>
<proteinExistence type="predicted"/>
<keyword evidence="4" id="KW-0411">Iron-sulfur</keyword>
<accession>D2MN23</accession>
<gene>
    <name evidence="6" type="ORF">HMPREF9013_0037</name>
</gene>
<sequence length="92" mass="9959">MQFVYPTVLMIVLGALLGAILSFASKKFAVEVDTRVEDVRALLPGLNCGACGTPGCDAMAQMLVNGEISVDRCRPSKPDQKEAINRYLAENR</sequence>
<keyword evidence="2" id="KW-0479">Metal-binding</keyword>
<comment type="caution">
    <text evidence="6">The sequence shown here is derived from an EMBL/GenBank/DDBJ whole genome shotgun (WGS) entry which is preliminary data.</text>
</comment>
<evidence type="ECO:0000313" key="7">
    <source>
        <dbReference type="Proteomes" id="UP000005017"/>
    </source>
</evidence>
<dbReference type="Pfam" id="PF04060">
    <property type="entry name" value="FeS"/>
    <property type="match status" value="1"/>
</dbReference>
<dbReference type="GO" id="GO:0051539">
    <property type="term" value="F:4 iron, 4 sulfur cluster binding"/>
    <property type="evidence" value="ECO:0007669"/>
    <property type="project" value="UniProtKB-KW"/>
</dbReference>
<keyword evidence="1" id="KW-0004">4Fe-4S</keyword>
<dbReference type="eggNOG" id="COG2878">
    <property type="taxonomic scope" value="Bacteria"/>
</dbReference>
<evidence type="ECO:0000256" key="1">
    <source>
        <dbReference type="ARBA" id="ARBA00022485"/>
    </source>
</evidence>
<dbReference type="PANTHER" id="PTHR43560">
    <property type="entry name" value="ION-TRANSLOCATING OXIDOREDUCTASE COMPLEX SUBUNIT B"/>
    <property type="match status" value="1"/>
</dbReference>
<dbReference type="AlphaFoldDB" id="D2MN23"/>
<dbReference type="OrthoDB" id="9789936at2"/>
<dbReference type="EMBL" id="ADFR01000003">
    <property type="protein sequence ID" value="EFC05845.1"/>
    <property type="molecule type" value="Genomic_DNA"/>
</dbReference>
<evidence type="ECO:0000256" key="3">
    <source>
        <dbReference type="ARBA" id="ARBA00023004"/>
    </source>
</evidence>
<dbReference type="STRING" id="679192.HMPREF9013_0037"/>
<dbReference type="GO" id="GO:0046872">
    <property type="term" value="F:metal ion binding"/>
    <property type="evidence" value="ECO:0007669"/>
    <property type="project" value="UniProtKB-KW"/>
</dbReference>
<feature type="domain" description="4Fe-4S" evidence="5">
    <location>
        <begin position="31"/>
        <end position="90"/>
    </location>
</feature>
<name>D2MN23_9FIRM</name>
<dbReference type="Gene3D" id="1.10.15.40">
    <property type="entry name" value="Electron transport complex subunit B, putative Fe-S cluster"/>
    <property type="match status" value="1"/>
</dbReference>
<dbReference type="RefSeq" id="WP_006626794.1">
    <property type="nucleotide sequence ID" value="NZ_ADFR01000003.1"/>
</dbReference>
<protein>
    <submittedName>
        <fullName evidence="6">Putative ferredoxin</fullName>
    </submittedName>
</protein>
<dbReference type="PROSITE" id="PS51656">
    <property type="entry name" value="4FE4S"/>
    <property type="match status" value="1"/>
</dbReference>
<evidence type="ECO:0000313" key="6">
    <source>
        <dbReference type="EMBL" id="EFC05845.1"/>
    </source>
</evidence>
<keyword evidence="3" id="KW-0408">Iron</keyword>
<evidence type="ECO:0000256" key="4">
    <source>
        <dbReference type="ARBA" id="ARBA00023014"/>
    </source>
</evidence>
<dbReference type="PANTHER" id="PTHR43560:SF1">
    <property type="entry name" value="ION-TRANSLOCATING OXIDOREDUCTASE COMPLEX SUBUNIT B"/>
    <property type="match status" value="1"/>
</dbReference>
<keyword evidence="7" id="KW-1185">Reference proteome</keyword>
<dbReference type="InterPro" id="IPR007202">
    <property type="entry name" value="4Fe-4S_dom"/>
</dbReference>
<dbReference type="Proteomes" id="UP000005017">
    <property type="component" value="Unassembled WGS sequence"/>
</dbReference>
<reference evidence="7" key="1">
    <citation type="submission" date="2009-12" db="EMBL/GenBank/DDBJ databases">
        <title>Sequence of Clostridiales genomosp. BVAB3 str. UPII9-5.</title>
        <authorList>
            <person name="Madupu R."/>
            <person name="Durkin A.S."/>
            <person name="Torralba M."/>
            <person name="Methe B."/>
            <person name="Sutton G.G."/>
            <person name="Strausberg R.L."/>
            <person name="Nelson K.E."/>
        </authorList>
    </citation>
    <scope>NUCLEOTIDE SEQUENCE [LARGE SCALE GENOMIC DNA]</scope>
    <source>
        <strain evidence="7">W1219</strain>
    </source>
</reference>
<evidence type="ECO:0000256" key="2">
    <source>
        <dbReference type="ARBA" id="ARBA00022723"/>
    </source>
</evidence>
<dbReference type="InterPro" id="IPR050395">
    <property type="entry name" value="4Fe4S_Ferredoxin_RnfB"/>
</dbReference>
<organism evidence="6 7">
    <name type="scientific">Bulleidia extructa W1219</name>
    <dbReference type="NCBI Taxonomy" id="679192"/>
    <lineage>
        <taxon>Bacteria</taxon>
        <taxon>Bacillati</taxon>
        <taxon>Bacillota</taxon>
        <taxon>Erysipelotrichia</taxon>
        <taxon>Erysipelotrichales</taxon>
        <taxon>Erysipelotrichaceae</taxon>
        <taxon>Bulleidia</taxon>
    </lineage>
</organism>